<evidence type="ECO:0000313" key="6">
    <source>
        <dbReference type="EMBL" id="SVA76129.1"/>
    </source>
</evidence>
<comment type="subcellular location">
    <subcellularLocation>
        <location evidence="1">Membrane</location>
        <topology evidence="1">Multi-pass membrane protein</topology>
    </subcellularLocation>
</comment>
<organism evidence="6">
    <name type="scientific">marine metagenome</name>
    <dbReference type="NCBI Taxonomy" id="408172"/>
    <lineage>
        <taxon>unclassified sequences</taxon>
        <taxon>metagenomes</taxon>
        <taxon>ecological metagenomes</taxon>
    </lineage>
</organism>
<proteinExistence type="predicted"/>
<feature type="transmembrane region" description="Helical" evidence="5">
    <location>
        <begin position="29"/>
        <end position="52"/>
    </location>
</feature>
<keyword evidence="3 5" id="KW-1133">Transmembrane helix</keyword>
<evidence type="ECO:0000256" key="2">
    <source>
        <dbReference type="ARBA" id="ARBA00022692"/>
    </source>
</evidence>
<dbReference type="GO" id="GO:0009403">
    <property type="term" value="P:toxin biosynthetic process"/>
    <property type="evidence" value="ECO:0007669"/>
    <property type="project" value="InterPro"/>
</dbReference>
<reference evidence="6" key="1">
    <citation type="submission" date="2018-05" db="EMBL/GenBank/DDBJ databases">
        <authorList>
            <person name="Lanie J.A."/>
            <person name="Ng W.-L."/>
            <person name="Kazmierczak K.M."/>
            <person name="Andrzejewski T.M."/>
            <person name="Davidsen T.M."/>
            <person name="Wayne K.J."/>
            <person name="Tettelin H."/>
            <person name="Glass J.I."/>
            <person name="Rusch D."/>
            <person name="Podicherti R."/>
            <person name="Tsui H.-C.T."/>
            <person name="Winkler M.E."/>
        </authorList>
    </citation>
    <scope>NUCLEOTIDE SEQUENCE</scope>
</reference>
<dbReference type="EMBL" id="UINC01018182">
    <property type="protein sequence ID" value="SVA76129.1"/>
    <property type="molecule type" value="Genomic_DNA"/>
</dbReference>
<evidence type="ECO:0000256" key="5">
    <source>
        <dbReference type="SAM" id="Phobius"/>
    </source>
</evidence>
<dbReference type="GO" id="GO:0016020">
    <property type="term" value="C:membrane"/>
    <property type="evidence" value="ECO:0007669"/>
    <property type="project" value="UniProtKB-SubCell"/>
</dbReference>
<gene>
    <name evidence="6" type="ORF">METZ01_LOCUS128983</name>
</gene>
<evidence type="ECO:0000256" key="4">
    <source>
        <dbReference type="ARBA" id="ARBA00023136"/>
    </source>
</evidence>
<evidence type="ECO:0008006" key="7">
    <source>
        <dbReference type="Google" id="ProtNLM"/>
    </source>
</evidence>
<accession>A0A381YGF3</accession>
<evidence type="ECO:0000256" key="1">
    <source>
        <dbReference type="ARBA" id="ARBA00004141"/>
    </source>
</evidence>
<dbReference type="InterPro" id="IPR003825">
    <property type="entry name" value="Colicin-V_CvpA"/>
</dbReference>
<evidence type="ECO:0000256" key="3">
    <source>
        <dbReference type="ARBA" id="ARBA00022989"/>
    </source>
</evidence>
<name>A0A381YGF3_9ZZZZ</name>
<keyword evidence="4 5" id="KW-0472">Membrane</keyword>
<keyword evidence="2 5" id="KW-0812">Transmembrane</keyword>
<feature type="transmembrane region" description="Helical" evidence="5">
    <location>
        <begin position="64"/>
        <end position="82"/>
    </location>
</feature>
<protein>
    <recommendedName>
        <fullName evidence="7">Colicin V production protein</fullName>
    </recommendedName>
</protein>
<feature type="transmembrane region" description="Helical" evidence="5">
    <location>
        <begin position="102"/>
        <end position="123"/>
    </location>
</feature>
<dbReference type="Pfam" id="PF02674">
    <property type="entry name" value="Colicin_V"/>
    <property type="match status" value="1"/>
</dbReference>
<sequence>MNWIDIVILIILIASVIWGARTGLFGAALYAVGTIIGWIVGGRVAQMIGSAFGDSLSIDTTVTVIVYILILGASFLLTRSVIKLLKPGTALVDVATLGMNRIVGMVLGLAIGIVLVAVLITAITRFTYDFDLETDIAGSAALTTPGLVVTENILAKVDNTKSTLENGLTDSAIAPTIVKILRKIPGNSFGLVPKDFMAALDILDSKL</sequence>
<dbReference type="AlphaFoldDB" id="A0A381YGF3"/>